<evidence type="ECO:0000259" key="1">
    <source>
        <dbReference type="PROSITE" id="PS50943"/>
    </source>
</evidence>
<dbReference type="SUPFAM" id="SSF47413">
    <property type="entry name" value="lambda repressor-like DNA-binding domains"/>
    <property type="match status" value="1"/>
</dbReference>
<dbReference type="AlphaFoldDB" id="A0A8H9FAL5"/>
<organism evidence="2 3">
    <name type="scientific">Lactobacillus helveticus</name>
    <name type="common">Lactobacillus suntoryeus</name>
    <dbReference type="NCBI Taxonomy" id="1587"/>
    <lineage>
        <taxon>Bacteria</taxon>
        <taxon>Bacillati</taxon>
        <taxon>Bacillota</taxon>
        <taxon>Bacilli</taxon>
        <taxon>Lactobacillales</taxon>
        <taxon>Lactobacillaceae</taxon>
        <taxon>Lactobacillus</taxon>
    </lineage>
</organism>
<dbReference type="RefSeq" id="WP_236652676.1">
    <property type="nucleotide sequence ID" value="NZ_BLYO01000360.1"/>
</dbReference>
<gene>
    <name evidence="2" type="ORF">LHEH8_18640</name>
</gene>
<proteinExistence type="predicted"/>
<evidence type="ECO:0000313" key="3">
    <source>
        <dbReference type="Proteomes" id="UP000618094"/>
    </source>
</evidence>
<dbReference type="CDD" id="cd00093">
    <property type="entry name" value="HTH_XRE"/>
    <property type="match status" value="1"/>
</dbReference>
<protein>
    <recommendedName>
        <fullName evidence="1">HTH cro/C1-type domain-containing protein</fullName>
    </recommendedName>
</protein>
<dbReference type="Proteomes" id="UP000618094">
    <property type="component" value="Unassembled WGS sequence"/>
</dbReference>
<dbReference type="InterPro" id="IPR010982">
    <property type="entry name" value="Lambda_DNA-bd_dom_sf"/>
</dbReference>
<name>A0A8H9FAL5_LACHE</name>
<dbReference type="InterPro" id="IPR001387">
    <property type="entry name" value="Cro/C1-type_HTH"/>
</dbReference>
<feature type="domain" description="HTH cro/C1-type" evidence="1">
    <location>
        <begin position="6"/>
        <end position="59"/>
    </location>
</feature>
<dbReference type="Gene3D" id="1.10.260.40">
    <property type="entry name" value="lambda repressor-like DNA-binding domains"/>
    <property type="match status" value="1"/>
</dbReference>
<comment type="caution">
    <text evidence="2">The sequence shown here is derived from an EMBL/GenBank/DDBJ whole genome shotgun (WGS) entry which is preliminary data.</text>
</comment>
<evidence type="ECO:0000313" key="2">
    <source>
        <dbReference type="EMBL" id="GFP00109.1"/>
    </source>
</evidence>
<dbReference type="EMBL" id="BLYO01000360">
    <property type="protein sequence ID" value="GFP00109.1"/>
    <property type="molecule type" value="Genomic_DNA"/>
</dbReference>
<dbReference type="PROSITE" id="PS50943">
    <property type="entry name" value="HTH_CROC1"/>
    <property type="match status" value="1"/>
</dbReference>
<dbReference type="GO" id="GO:0003677">
    <property type="term" value="F:DNA binding"/>
    <property type="evidence" value="ECO:0007669"/>
    <property type="project" value="InterPro"/>
</dbReference>
<sequence length="248" mass="28865">MIGERLKEVRCSLHFSQKQMTEKVLDRSFYSRVENDCSEISVNDLIKLLHHHRIPVANFLEGFGATSTDVLIFQSQITNAYLNKDVAVLQNLYANANFADARMKEVVRILIKRLNGVGLNAKDRKFSYSFLNEENWNIENLWLVLHMLDLYEFADLKVLVETIFHKIMHKKTDEYSMQLVAQIALKYLEICFKNQNTINEIESAITFLQKIPKTTNFAIYRIAAEYYNRLVNYDQKGADKIASLLGRN</sequence>
<accession>A0A8H9FAL5</accession>
<reference evidence="2" key="1">
    <citation type="submission" date="2020-07" db="EMBL/GenBank/DDBJ databases">
        <title>Draft genome sequence of Lactobacillus helveticus strain H-8.</title>
        <authorList>
            <person name="Endo A."/>
            <person name="Maeno S."/>
            <person name="Kido Y."/>
        </authorList>
    </citation>
    <scope>NUCLEOTIDE SEQUENCE</scope>
    <source>
        <strain evidence="2">H-8</strain>
    </source>
</reference>